<feature type="transmembrane region" description="Helical" evidence="1">
    <location>
        <begin position="80"/>
        <end position="101"/>
    </location>
</feature>
<name>A0A3P1B7F1_9FLAO</name>
<dbReference type="OrthoDB" id="9790326at2"/>
<keyword evidence="1" id="KW-0472">Membrane</keyword>
<dbReference type="Proteomes" id="UP000268372">
    <property type="component" value="Unassembled WGS sequence"/>
</dbReference>
<dbReference type="EMBL" id="RQTJ01000001">
    <property type="protein sequence ID" value="RRA96985.1"/>
    <property type="molecule type" value="Genomic_DNA"/>
</dbReference>
<comment type="caution">
    <text evidence="2">The sequence shown here is derived from an EMBL/GenBank/DDBJ whole genome shotgun (WGS) entry which is preliminary data.</text>
</comment>
<accession>A0A3P1B7F1</accession>
<feature type="transmembrane region" description="Helical" evidence="1">
    <location>
        <begin position="51"/>
        <end position="74"/>
    </location>
</feature>
<keyword evidence="1" id="KW-1133">Transmembrane helix</keyword>
<dbReference type="RefSeq" id="WP_124897920.1">
    <property type="nucleotide sequence ID" value="NZ_RQTJ01000001.1"/>
</dbReference>
<sequence length="119" mass="13606">MSYVSKVLDGTCPKCGGTKVFKAKGNPFLFKMPVMNERCSKCNYSFHREPGFYFGGMYMSYALTVAEMVAVFVLGLLFNVGFLSIFLAVVLVVLLLSTFNYRMSRLMWLNLFFKEEDEL</sequence>
<evidence type="ECO:0000313" key="3">
    <source>
        <dbReference type="Proteomes" id="UP000268372"/>
    </source>
</evidence>
<evidence type="ECO:0000256" key="1">
    <source>
        <dbReference type="SAM" id="Phobius"/>
    </source>
</evidence>
<keyword evidence="3" id="KW-1185">Reference proteome</keyword>
<evidence type="ECO:0000313" key="2">
    <source>
        <dbReference type="EMBL" id="RRA96985.1"/>
    </source>
</evidence>
<proteinExistence type="predicted"/>
<dbReference type="Pfam" id="PF06170">
    <property type="entry name" value="DUF983"/>
    <property type="match status" value="1"/>
</dbReference>
<dbReference type="InterPro" id="IPR009325">
    <property type="entry name" value="DUF983"/>
</dbReference>
<protein>
    <submittedName>
        <fullName evidence="2">DUF983 domain-containing protein</fullName>
    </submittedName>
</protein>
<dbReference type="AlphaFoldDB" id="A0A3P1B7F1"/>
<gene>
    <name evidence="2" type="ORF">EG242_00215</name>
</gene>
<reference evidence="2 3" key="1">
    <citation type="submission" date="2018-11" db="EMBL/GenBank/DDBJ databases">
        <title>Flavobacterium sp. nov., YIM 102796 draft genome.</title>
        <authorList>
            <person name="Li G."/>
            <person name="Jiang Y."/>
        </authorList>
    </citation>
    <scope>NUCLEOTIDE SEQUENCE [LARGE SCALE GENOMIC DNA]</scope>
    <source>
        <strain evidence="2 3">YIM 102796</strain>
    </source>
</reference>
<organism evidence="2 3">
    <name type="scientific">Paenimyroides viscosum</name>
    <dbReference type="NCBI Taxonomy" id="2488729"/>
    <lineage>
        <taxon>Bacteria</taxon>
        <taxon>Pseudomonadati</taxon>
        <taxon>Bacteroidota</taxon>
        <taxon>Flavobacteriia</taxon>
        <taxon>Flavobacteriales</taxon>
        <taxon>Flavobacteriaceae</taxon>
        <taxon>Paenimyroides</taxon>
    </lineage>
</organism>
<keyword evidence="1" id="KW-0812">Transmembrane</keyword>